<dbReference type="SUPFAM" id="SSF54427">
    <property type="entry name" value="NTF2-like"/>
    <property type="match status" value="1"/>
</dbReference>
<dbReference type="EMBL" id="JBBMQO010000013">
    <property type="protein sequence ID" value="MEM5503173.1"/>
    <property type="molecule type" value="Genomic_DNA"/>
</dbReference>
<protein>
    <recommendedName>
        <fullName evidence="3">Nuclear transport factor 2 family protein</fullName>
    </recommendedName>
</protein>
<dbReference type="Proteomes" id="UP001477870">
    <property type="component" value="Unassembled WGS sequence"/>
</dbReference>
<comment type="caution">
    <text evidence="1">The sequence shown here is derived from an EMBL/GenBank/DDBJ whole genome shotgun (WGS) entry which is preliminary data.</text>
</comment>
<proteinExistence type="predicted"/>
<reference evidence="1 2" key="1">
    <citation type="submission" date="2024-03" db="EMBL/GenBank/DDBJ databases">
        <title>Community enrichment and isolation of bacterial strains for fucoidan degradation.</title>
        <authorList>
            <person name="Sichert A."/>
        </authorList>
    </citation>
    <scope>NUCLEOTIDE SEQUENCE [LARGE SCALE GENOMIC DNA]</scope>
    <source>
        <strain evidence="1 2">AS62</strain>
    </source>
</reference>
<accession>A0ABU9TAK9</accession>
<gene>
    <name evidence="1" type="ORF">WNY59_16415</name>
</gene>
<organism evidence="1 2">
    <name type="scientific">Ahrensia kielensis</name>
    <dbReference type="NCBI Taxonomy" id="76980"/>
    <lineage>
        <taxon>Bacteria</taxon>
        <taxon>Pseudomonadati</taxon>
        <taxon>Pseudomonadota</taxon>
        <taxon>Alphaproteobacteria</taxon>
        <taxon>Hyphomicrobiales</taxon>
        <taxon>Ahrensiaceae</taxon>
        <taxon>Ahrensia</taxon>
    </lineage>
</organism>
<keyword evidence="2" id="KW-1185">Reference proteome</keyword>
<sequence length="133" mass="15056">MAMSPDHPNAAAVKAILDELISGVSGHSFEVLDKIYHRDMQTYLLPNPATLMRNDKNGFMNHVKNAMNDLPDPDPYALYHLIEADETHGHILISRKNNVTGIKELITLSIDFVFDDGRWQIIREVIMSRGQTN</sequence>
<evidence type="ECO:0000313" key="1">
    <source>
        <dbReference type="EMBL" id="MEM5503173.1"/>
    </source>
</evidence>
<evidence type="ECO:0000313" key="2">
    <source>
        <dbReference type="Proteomes" id="UP001477870"/>
    </source>
</evidence>
<dbReference type="RefSeq" id="WP_342849354.1">
    <property type="nucleotide sequence ID" value="NZ_JBBMQO010000013.1"/>
</dbReference>
<name>A0ABU9TAK9_9HYPH</name>
<dbReference type="InterPro" id="IPR032710">
    <property type="entry name" value="NTF2-like_dom_sf"/>
</dbReference>
<evidence type="ECO:0008006" key="3">
    <source>
        <dbReference type="Google" id="ProtNLM"/>
    </source>
</evidence>